<dbReference type="AlphaFoldDB" id="A0AAD5BQX2"/>
<evidence type="ECO:0000313" key="2">
    <source>
        <dbReference type="EMBL" id="KAI7727983.1"/>
    </source>
</evidence>
<feature type="non-terminal residue" evidence="2">
    <location>
        <position position="307"/>
    </location>
</feature>
<keyword evidence="3" id="KW-1185">Reference proteome</keyword>
<comment type="caution">
    <text evidence="2">The sequence shown here is derived from an EMBL/GenBank/DDBJ whole genome shotgun (WGS) entry which is preliminary data.</text>
</comment>
<feature type="region of interest" description="Disordered" evidence="1">
    <location>
        <begin position="195"/>
        <end position="239"/>
    </location>
</feature>
<evidence type="ECO:0000256" key="1">
    <source>
        <dbReference type="SAM" id="MobiDB-lite"/>
    </source>
</evidence>
<sequence length="307" mass="35328">WVLLVCSLSSFIIMDDSLVFLKGHMLRVRKISLICLIMTIHEMDHILEKFGYQKDIERAFGSDADVIGFIKVIPECRVEEITDEKLMALDIDKMVRNGLLLGWSGDDKSEANQEVVDNSDEVVVNQEYTQSMHTDEVMDNHVHNVHTEEVVNNQVHNMHTKHTEHVVANMNFHAAFDFSNIDLTDPNFDPFFGESPTVNVPKHDQPQDNMHEHDNENVDEGMNITEHGSEDDNASEDSDFLVDDGNLINEVETDMRDFRFFIDDVEDDDQVWDVCMKEMQEDAIDNDQFISGLVSDEDESSHRKRPL</sequence>
<protein>
    <submittedName>
        <fullName evidence="2">Uncharacterized protein</fullName>
    </submittedName>
</protein>
<reference evidence="2" key="1">
    <citation type="submission" date="2022-06" db="EMBL/GenBank/DDBJ databases">
        <title>Uncovering the hologenomic basis of an extraordinary plant invasion.</title>
        <authorList>
            <person name="Bieker V.C."/>
            <person name="Martin M.D."/>
            <person name="Gilbert T."/>
            <person name="Hodgins K."/>
            <person name="Battlay P."/>
            <person name="Petersen B."/>
            <person name="Wilson J."/>
        </authorList>
    </citation>
    <scope>NUCLEOTIDE SEQUENCE</scope>
    <source>
        <strain evidence="2">AA19_3_7</strain>
        <tissue evidence="2">Leaf</tissue>
    </source>
</reference>
<name>A0AAD5BQX2_AMBAR</name>
<organism evidence="2 3">
    <name type="scientific">Ambrosia artemisiifolia</name>
    <name type="common">Common ragweed</name>
    <dbReference type="NCBI Taxonomy" id="4212"/>
    <lineage>
        <taxon>Eukaryota</taxon>
        <taxon>Viridiplantae</taxon>
        <taxon>Streptophyta</taxon>
        <taxon>Embryophyta</taxon>
        <taxon>Tracheophyta</taxon>
        <taxon>Spermatophyta</taxon>
        <taxon>Magnoliopsida</taxon>
        <taxon>eudicotyledons</taxon>
        <taxon>Gunneridae</taxon>
        <taxon>Pentapetalae</taxon>
        <taxon>asterids</taxon>
        <taxon>campanulids</taxon>
        <taxon>Asterales</taxon>
        <taxon>Asteraceae</taxon>
        <taxon>Asteroideae</taxon>
        <taxon>Heliantheae alliance</taxon>
        <taxon>Heliantheae</taxon>
        <taxon>Ambrosia</taxon>
    </lineage>
</organism>
<gene>
    <name evidence="2" type="ORF">M8C21_018252</name>
</gene>
<feature type="non-terminal residue" evidence="2">
    <location>
        <position position="1"/>
    </location>
</feature>
<accession>A0AAD5BQX2</accession>
<feature type="compositionally biased region" description="Acidic residues" evidence="1">
    <location>
        <begin position="229"/>
        <end position="239"/>
    </location>
</feature>
<proteinExistence type="predicted"/>
<dbReference type="EMBL" id="JAMZMK010011280">
    <property type="protein sequence ID" value="KAI7727983.1"/>
    <property type="molecule type" value="Genomic_DNA"/>
</dbReference>
<feature type="compositionally biased region" description="Basic and acidic residues" evidence="1">
    <location>
        <begin position="201"/>
        <end position="216"/>
    </location>
</feature>
<dbReference type="Proteomes" id="UP001206925">
    <property type="component" value="Unassembled WGS sequence"/>
</dbReference>
<evidence type="ECO:0000313" key="3">
    <source>
        <dbReference type="Proteomes" id="UP001206925"/>
    </source>
</evidence>